<dbReference type="InterPro" id="IPR042241">
    <property type="entry name" value="GCP_C_sf"/>
</dbReference>
<dbReference type="Gene3D" id="1.20.120.1900">
    <property type="entry name" value="Gamma-tubulin complex, C-terminal domain"/>
    <property type="match status" value="1"/>
</dbReference>
<dbReference type="AlphaFoldDB" id="R0MIN1"/>
<accession>R0MIN1</accession>
<evidence type="ECO:0000259" key="7">
    <source>
        <dbReference type="Pfam" id="PF04130"/>
    </source>
</evidence>
<feature type="domain" description="Gamma tubulin complex component protein N-terminal" evidence="8">
    <location>
        <begin position="176"/>
        <end position="339"/>
    </location>
</feature>
<dbReference type="GO" id="GO:0005816">
    <property type="term" value="C:spindle pole body"/>
    <property type="evidence" value="ECO:0007669"/>
    <property type="project" value="UniProtKB-ARBA"/>
</dbReference>
<keyword evidence="4" id="KW-0493">Microtubule</keyword>
<dbReference type="GO" id="GO:0000278">
    <property type="term" value="P:mitotic cell cycle"/>
    <property type="evidence" value="ECO:0007669"/>
    <property type="project" value="TreeGrafter"/>
</dbReference>
<dbReference type="GO" id="GO:0051321">
    <property type="term" value="P:meiotic cell cycle"/>
    <property type="evidence" value="ECO:0007669"/>
    <property type="project" value="TreeGrafter"/>
</dbReference>
<dbReference type="GO" id="GO:0000930">
    <property type="term" value="C:gamma-tubulin complex"/>
    <property type="evidence" value="ECO:0007669"/>
    <property type="project" value="TreeGrafter"/>
</dbReference>
<dbReference type="InterPro" id="IPR041470">
    <property type="entry name" value="GCP_N"/>
</dbReference>
<evidence type="ECO:0000256" key="3">
    <source>
        <dbReference type="ARBA" id="ARBA00022490"/>
    </source>
</evidence>
<evidence type="ECO:0000256" key="5">
    <source>
        <dbReference type="ARBA" id="ARBA00023212"/>
    </source>
</evidence>
<evidence type="ECO:0000256" key="6">
    <source>
        <dbReference type="SAM" id="MobiDB-lite"/>
    </source>
</evidence>
<dbReference type="VEuPathDB" id="MicrosporidiaDB:NBO_41g0006"/>
<feature type="compositionally biased region" description="Polar residues" evidence="6">
    <location>
        <begin position="150"/>
        <end position="159"/>
    </location>
</feature>
<comment type="similarity">
    <text evidence="2">Belongs to the TUBGCP family.</text>
</comment>
<feature type="compositionally biased region" description="Low complexity" evidence="6">
    <location>
        <begin position="160"/>
        <end position="175"/>
    </location>
</feature>
<dbReference type="OMA" id="KWICNNE"/>
<evidence type="ECO:0000259" key="8">
    <source>
        <dbReference type="Pfam" id="PF17681"/>
    </source>
</evidence>
<feature type="domain" description="Gamma tubulin complex component C-terminal" evidence="7">
    <location>
        <begin position="431"/>
        <end position="631"/>
    </location>
</feature>
<gene>
    <name evidence="9" type="primary">GCP3</name>
    <name evidence="9" type="ORF">NBO_41g0006</name>
</gene>
<evidence type="ECO:0000256" key="4">
    <source>
        <dbReference type="ARBA" id="ARBA00022701"/>
    </source>
</evidence>
<keyword evidence="3" id="KW-0963">Cytoplasm</keyword>
<dbReference type="HOGENOM" id="CLU_446897_0_0_1"/>
<proteinExistence type="inferred from homology"/>
<dbReference type="GO" id="GO:0031122">
    <property type="term" value="P:cytoplasmic microtubule organization"/>
    <property type="evidence" value="ECO:0007669"/>
    <property type="project" value="TreeGrafter"/>
</dbReference>
<dbReference type="GO" id="GO:0051011">
    <property type="term" value="F:microtubule minus-end binding"/>
    <property type="evidence" value="ECO:0007669"/>
    <property type="project" value="TreeGrafter"/>
</dbReference>
<dbReference type="GO" id="GO:0043015">
    <property type="term" value="F:gamma-tubulin binding"/>
    <property type="evidence" value="ECO:0007669"/>
    <property type="project" value="InterPro"/>
</dbReference>
<dbReference type="PANTHER" id="PTHR19302:SF14">
    <property type="entry name" value="GAMMA-TUBULIN COMPLEX COMPONENT 3"/>
    <property type="match status" value="1"/>
</dbReference>
<dbReference type="GO" id="GO:0000922">
    <property type="term" value="C:spindle pole"/>
    <property type="evidence" value="ECO:0007669"/>
    <property type="project" value="InterPro"/>
</dbReference>
<dbReference type="EMBL" id="KB908949">
    <property type="protein sequence ID" value="EOB14030.1"/>
    <property type="molecule type" value="Genomic_DNA"/>
</dbReference>
<dbReference type="Pfam" id="PF04130">
    <property type="entry name" value="GCP_C_terminal"/>
    <property type="match status" value="1"/>
</dbReference>
<dbReference type="Proteomes" id="UP000016927">
    <property type="component" value="Unassembled WGS sequence"/>
</dbReference>
<evidence type="ECO:0000313" key="10">
    <source>
        <dbReference type="Proteomes" id="UP000016927"/>
    </source>
</evidence>
<feature type="region of interest" description="Disordered" evidence="6">
    <location>
        <begin position="147"/>
        <end position="175"/>
    </location>
</feature>
<dbReference type="STRING" id="578461.R0MIN1"/>
<dbReference type="GO" id="GO:0051225">
    <property type="term" value="P:spindle assembly"/>
    <property type="evidence" value="ECO:0007669"/>
    <property type="project" value="TreeGrafter"/>
</dbReference>
<dbReference type="InterPro" id="IPR040457">
    <property type="entry name" value="GCP_C"/>
</dbReference>
<evidence type="ECO:0000313" key="9">
    <source>
        <dbReference type="EMBL" id="EOB14030.1"/>
    </source>
</evidence>
<keyword evidence="10" id="KW-1185">Reference proteome</keyword>
<protein>
    <submittedName>
        <fullName evidence="9">Gamma-tubulin complex component 3</fullName>
    </submittedName>
</protein>
<dbReference type="Pfam" id="PF17681">
    <property type="entry name" value="GCP_N_terminal"/>
    <property type="match status" value="1"/>
</dbReference>
<organism evidence="9 10">
    <name type="scientific">Nosema bombycis (strain CQ1 / CVCC 102059)</name>
    <name type="common">Microsporidian parasite</name>
    <name type="synonym">Pebrine of silkworm</name>
    <dbReference type="NCBI Taxonomy" id="578461"/>
    <lineage>
        <taxon>Eukaryota</taxon>
        <taxon>Fungi</taxon>
        <taxon>Fungi incertae sedis</taxon>
        <taxon>Microsporidia</taxon>
        <taxon>Nosematidae</taxon>
        <taxon>Nosema</taxon>
    </lineage>
</organism>
<dbReference type="GO" id="GO:0005874">
    <property type="term" value="C:microtubule"/>
    <property type="evidence" value="ECO:0007669"/>
    <property type="project" value="UniProtKB-KW"/>
</dbReference>
<dbReference type="GO" id="GO:0007020">
    <property type="term" value="P:microtubule nucleation"/>
    <property type="evidence" value="ECO:0007669"/>
    <property type="project" value="InterPro"/>
</dbReference>
<comment type="subcellular location">
    <subcellularLocation>
        <location evidence="1">Cytoplasm</location>
        <location evidence="1">Cytoskeleton</location>
    </subcellularLocation>
</comment>
<name>R0MIN1_NOSB1</name>
<evidence type="ECO:0000256" key="1">
    <source>
        <dbReference type="ARBA" id="ARBA00004245"/>
    </source>
</evidence>
<dbReference type="PANTHER" id="PTHR19302">
    <property type="entry name" value="GAMMA TUBULIN COMPLEX PROTEIN"/>
    <property type="match status" value="1"/>
</dbReference>
<keyword evidence="5" id="KW-0206">Cytoskeleton</keyword>
<dbReference type="InterPro" id="IPR007259">
    <property type="entry name" value="GCP"/>
</dbReference>
<reference evidence="9 10" key="1">
    <citation type="journal article" date="2013" name="BMC Genomics">
        <title>Comparative genomics of parasitic silkworm microsporidia reveal an association between genome expansion and host adaptation.</title>
        <authorList>
            <person name="Pan G."/>
            <person name="Xu J."/>
            <person name="Li T."/>
            <person name="Xia Q."/>
            <person name="Liu S.L."/>
            <person name="Zhang G."/>
            <person name="Li S."/>
            <person name="Li C."/>
            <person name="Liu H."/>
            <person name="Yang L."/>
            <person name="Liu T."/>
            <person name="Zhang X."/>
            <person name="Wu Z."/>
            <person name="Fan W."/>
            <person name="Dang X."/>
            <person name="Xiang H."/>
            <person name="Tao M."/>
            <person name="Li Y."/>
            <person name="Hu J."/>
            <person name="Li Z."/>
            <person name="Lin L."/>
            <person name="Luo J."/>
            <person name="Geng L."/>
            <person name="Wang L."/>
            <person name="Long M."/>
            <person name="Wan Y."/>
            <person name="He N."/>
            <person name="Zhang Z."/>
            <person name="Lu C."/>
            <person name="Keeling P.J."/>
            <person name="Wang J."/>
            <person name="Xiang Z."/>
            <person name="Zhou Z."/>
        </authorList>
    </citation>
    <scope>NUCLEOTIDE SEQUENCE [LARGE SCALE GENOMIC DNA]</scope>
    <source>
        <strain evidence="10">CQ1 / CVCC 102059</strain>
    </source>
</reference>
<dbReference type="OrthoDB" id="2196203at2759"/>
<sequence length="674" mass="78878">MKKLIRSLVENIFKNKRSPSESFIDSLIPKFNGNTILDEEFVSICCKQKSYEVFLIYKNLKKNNTIIKLVYVLLKLSSKTTPLIIELTNNIKKASLGFKVSHFEDTKIALLRGRIENHLFEIVFQIYQHGCIYKNLKVGGGSGGNDGNNQASNHFNNQASNLNEPSNYNNNNNNNPNHSTSISMQFFCEIVRNELKIYENQVLSQEDDLLSFYVGMYSSYLKLKILHQIYECFKDNFCKPFEFLKMNFSTSQPFTRNIIEASARHLNNCLRSFVKSGSFEDEFNEFFIKQKNESIWDNYVIIEENIPYFINKEIVENILYIGKCIGLLKWICNNEGLIEIQCICEKCNKNRDFKEGNGDNDNGGSNNGHNLTHNPNINNSVVVCFKDILLDFYNISLSLDILNKDLSSIINQLLILINLIIDEAFIKKFSLLNYLEGIKNIFLCGRSDFLETLFLQLKKIKKLTKRSYNYVLDSSLENTVGYKNEFYLTLDVFLHESSNSYDNFTLFSNIPFPLSIVITKEIVFDLSKIFKFLWIIKRNEHLLRKVKDGEKNKAHNDSGNQNMDNNNMITRIKIITYSNLINKFYFYLFEELIEINFSKIFKTKKRKILDLQMNLQLTIRNILKKMYIDYESKLFYRFIKQLEEKLMDKISGNKEFDDDEIKAMLKNNNLESFI</sequence>
<evidence type="ECO:0000256" key="2">
    <source>
        <dbReference type="ARBA" id="ARBA00010337"/>
    </source>
</evidence>